<keyword evidence="9" id="KW-1185">Reference proteome</keyword>
<comment type="catalytic activity">
    <reaction evidence="6 7">
        <text>D-erythro-1-(imidazol-4-yl)glycerol 3-phosphate = 3-(imidazol-4-yl)-2-oxopropyl phosphate + H2O</text>
        <dbReference type="Rhea" id="RHEA:11040"/>
        <dbReference type="ChEBI" id="CHEBI:15377"/>
        <dbReference type="ChEBI" id="CHEBI:57766"/>
        <dbReference type="ChEBI" id="CHEBI:58278"/>
        <dbReference type="EC" id="4.2.1.19"/>
    </reaction>
</comment>
<dbReference type="PANTHER" id="PTHR23133:SF2">
    <property type="entry name" value="IMIDAZOLEGLYCEROL-PHOSPHATE DEHYDRATASE"/>
    <property type="match status" value="1"/>
</dbReference>
<evidence type="ECO:0000313" key="8">
    <source>
        <dbReference type="EMBL" id="AWD32168.1"/>
    </source>
</evidence>
<dbReference type="PANTHER" id="PTHR23133">
    <property type="entry name" value="IMIDAZOLEGLYCEROL-PHOSPHATE DEHYDRATASE HIS7"/>
    <property type="match status" value="1"/>
</dbReference>
<dbReference type="EC" id="4.2.1.19" evidence="6 7"/>
<comment type="subcellular location">
    <subcellularLocation>
        <location evidence="6 7">Cytoplasm</location>
    </subcellularLocation>
</comment>
<dbReference type="Proteomes" id="UP000266796">
    <property type="component" value="Chromosome"/>
</dbReference>
<dbReference type="GO" id="GO:0005737">
    <property type="term" value="C:cytoplasm"/>
    <property type="evidence" value="ECO:0007669"/>
    <property type="project" value="UniProtKB-SubCell"/>
</dbReference>
<evidence type="ECO:0000313" key="9">
    <source>
        <dbReference type="Proteomes" id="UP000266796"/>
    </source>
</evidence>
<name>A0A3Q8F608_9PROT</name>
<dbReference type="FunFam" id="3.30.230.40:FF:000003">
    <property type="entry name" value="Imidazoleglycerol-phosphate dehydratase HisB"/>
    <property type="match status" value="1"/>
</dbReference>
<dbReference type="GO" id="GO:0004424">
    <property type="term" value="F:imidazoleglycerol-phosphate dehydratase activity"/>
    <property type="evidence" value="ECO:0007669"/>
    <property type="project" value="UniProtKB-UniRule"/>
</dbReference>
<evidence type="ECO:0000256" key="7">
    <source>
        <dbReference type="RuleBase" id="RU000599"/>
    </source>
</evidence>
<evidence type="ECO:0000256" key="2">
    <source>
        <dbReference type="ARBA" id="ARBA00016664"/>
    </source>
</evidence>
<dbReference type="Pfam" id="PF00475">
    <property type="entry name" value="IGPD"/>
    <property type="match status" value="1"/>
</dbReference>
<dbReference type="InterPro" id="IPR020565">
    <property type="entry name" value="ImidazoleglycerP_deHydtase_CS"/>
</dbReference>
<evidence type="ECO:0000256" key="1">
    <source>
        <dbReference type="ARBA" id="ARBA00005047"/>
    </source>
</evidence>
<dbReference type="UniPathway" id="UPA00031">
    <property type="reaction ID" value="UER00011"/>
</dbReference>
<sequence length="195" mass="21830">MRISEIHRVTSESNVKIIINIDGTGKKNISTGIPFLNHMIEQIALHGQFDIEIQAKGDIDIDYHHTVEDIGITLGMALKKSIGYKSGINRYGYAYIPLDESLSRVVVDLSGRPGLYYKVDFKRSLVGKFDVDLIKEFFQGLVNHALLTLHIDNIKGDNVHHQIETIFKAFGRSLKMAVAVDEKIIDLVPSTKGIL</sequence>
<comment type="similarity">
    <text evidence="6 7">Belongs to the imidazoleglycerol-phosphate dehydratase family.</text>
</comment>
<protein>
    <recommendedName>
        <fullName evidence="2 6">Imidazoleglycerol-phosphate dehydratase</fullName>
        <shortName evidence="6">IGPD</shortName>
        <ecNumber evidence="6 7">4.2.1.19</ecNumber>
    </recommendedName>
</protein>
<reference evidence="8 9" key="1">
    <citation type="journal article" date="2018" name="Parasitology">
        <title>The reduced genome of Candidatus Kinetoplastibacterium sorsogonicusi, the endosymbiont of Kentomonas sorsogonicus (Trypanosomatidae): loss of the haem-synthesis pathway.</title>
        <authorList>
            <person name="Silva F.M."/>
            <person name="Kostygov A.Y."/>
            <person name="Spodareva V.V."/>
            <person name="Butenko A."/>
            <person name="Tossou R."/>
            <person name="Lukes J."/>
            <person name="Yurchenko V."/>
            <person name="Alves J.M.P."/>
        </authorList>
    </citation>
    <scope>NUCLEOTIDE SEQUENCE [LARGE SCALE GENOMIC DNA]</scope>
    <source>
        <strain evidence="8 9">MF-08</strain>
    </source>
</reference>
<evidence type="ECO:0000256" key="6">
    <source>
        <dbReference type="HAMAP-Rule" id="MF_00076"/>
    </source>
</evidence>
<dbReference type="EMBL" id="CP025628">
    <property type="protein sequence ID" value="AWD32168.1"/>
    <property type="molecule type" value="Genomic_DNA"/>
</dbReference>
<dbReference type="AlphaFoldDB" id="A0A3Q8F608"/>
<keyword evidence="4 6" id="KW-0368">Histidine biosynthesis</keyword>
<dbReference type="InterPro" id="IPR020568">
    <property type="entry name" value="Ribosomal_Su5_D2-typ_SF"/>
</dbReference>
<keyword evidence="6" id="KW-0963">Cytoplasm</keyword>
<comment type="pathway">
    <text evidence="1 6 7">Amino-acid biosynthesis; L-histidine biosynthesis; L-histidine from 5-phospho-alpha-D-ribose 1-diphosphate: step 6/9.</text>
</comment>
<dbReference type="InterPro" id="IPR000807">
    <property type="entry name" value="ImidazoleglycerolP_deHydtase"/>
</dbReference>
<dbReference type="SUPFAM" id="SSF54211">
    <property type="entry name" value="Ribosomal protein S5 domain 2-like"/>
    <property type="match status" value="2"/>
</dbReference>
<keyword evidence="5 6" id="KW-0456">Lyase</keyword>
<gene>
    <name evidence="6 8" type="primary">hisB</name>
    <name evidence="8" type="ORF">CKSOR_00023</name>
</gene>
<dbReference type="KEGG" id="kso:CKSOR_00023"/>
<dbReference type="GO" id="GO:0000105">
    <property type="term" value="P:L-histidine biosynthetic process"/>
    <property type="evidence" value="ECO:0007669"/>
    <property type="project" value="UniProtKB-UniRule"/>
</dbReference>
<dbReference type="Gene3D" id="3.30.230.40">
    <property type="entry name" value="Imidazole glycerol phosphate dehydratase, domain 1"/>
    <property type="match status" value="2"/>
</dbReference>
<dbReference type="NCBIfam" id="NF002114">
    <property type="entry name" value="PRK00951.2-4"/>
    <property type="match status" value="1"/>
</dbReference>
<evidence type="ECO:0000256" key="5">
    <source>
        <dbReference type="ARBA" id="ARBA00023239"/>
    </source>
</evidence>
<dbReference type="PROSITE" id="PS00954">
    <property type="entry name" value="IGP_DEHYDRATASE_1"/>
    <property type="match status" value="1"/>
</dbReference>
<dbReference type="NCBIfam" id="NF002106">
    <property type="entry name" value="PRK00951.1-1"/>
    <property type="match status" value="1"/>
</dbReference>
<proteinExistence type="inferred from homology"/>
<dbReference type="RefSeq" id="WP_108673593.1">
    <property type="nucleotide sequence ID" value="NZ_CP025628.1"/>
</dbReference>
<dbReference type="InterPro" id="IPR038494">
    <property type="entry name" value="IGPD_sf"/>
</dbReference>
<evidence type="ECO:0000256" key="4">
    <source>
        <dbReference type="ARBA" id="ARBA00023102"/>
    </source>
</evidence>
<keyword evidence="3 6" id="KW-0028">Amino-acid biosynthesis</keyword>
<dbReference type="HAMAP" id="MF_00076">
    <property type="entry name" value="HisB"/>
    <property type="match status" value="1"/>
</dbReference>
<dbReference type="NCBIfam" id="NF002111">
    <property type="entry name" value="PRK00951.2-1"/>
    <property type="match status" value="1"/>
</dbReference>
<dbReference type="CDD" id="cd07914">
    <property type="entry name" value="IGPD"/>
    <property type="match status" value="1"/>
</dbReference>
<dbReference type="OrthoDB" id="9790411at2"/>
<organism evidence="8 9">
    <name type="scientific">Candidatus Kinetoplastidibacterium kentomonadis</name>
    <dbReference type="NCBI Taxonomy" id="1576550"/>
    <lineage>
        <taxon>Bacteria</taxon>
        <taxon>Pseudomonadati</taxon>
        <taxon>Pseudomonadota</taxon>
        <taxon>Betaproteobacteria</taxon>
        <taxon>Candidatus Kinetoplastidibacterium</taxon>
    </lineage>
</organism>
<accession>A0A3Q8F608</accession>
<dbReference type="PROSITE" id="PS00955">
    <property type="entry name" value="IGP_DEHYDRATASE_2"/>
    <property type="match status" value="1"/>
</dbReference>
<evidence type="ECO:0000256" key="3">
    <source>
        <dbReference type="ARBA" id="ARBA00022605"/>
    </source>
</evidence>
<dbReference type="FunFam" id="3.30.230.40:FF:000001">
    <property type="entry name" value="Imidazoleglycerol-phosphate dehydratase HisB"/>
    <property type="match status" value="1"/>
</dbReference>